<proteinExistence type="predicted"/>
<dbReference type="Proteomes" id="UP000694251">
    <property type="component" value="Chromosome 7"/>
</dbReference>
<evidence type="ECO:0000313" key="1">
    <source>
        <dbReference type="EMBL" id="KAG7588864.1"/>
    </source>
</evidence>
<sequence>FNNDGFDDWPVTEFFFSDLINALASS</sequence>
<reference evidence="1 2" key="1">
    <citation type="submission" date="2020-12" db="EMBL/GenBank/DDBJ databases">
        <title>Concerted genomic and epigenomic changes stabilize Arabidopsis allopolyploids.</title>
        <authorList>
            <person name="Chen Z."/>
        </authorList>
    </citation>
    <scope>NUCLEOTIDE SEQUENCE [LARGE SCALE GENOMIC DNA]</scope>
    <source>
        <strain evidence="1">As9502</strain>
        <tissue evidence="1">Leaf</tissue>
    </source>
</reference>
<comment type="caution">
    <text evidence="1">The sequence shown here is derived from an EMBL/GenBank/DDBJ whole genome shotgun (WGS) entry which is preliminary data.</text>
</comment>
<keyword evidence="2" id="KW-1185">Reference proteome</keyword>
<dbReference type="EMBL" id="JAEFBJ010000007">
    <property type="protein sequence ID" value="KAG7588864.1"/>
    <property type="molecule type" value="Genomic_DNA"/>
</dbReference>
<organism evidence="1 2">
    <name type="scientific">Arabidopsis suecica</name>
    <name type="common">Swedish thale-cress</name>
    <name type="synonym">Cardaminopsis suecica</name>
    <dbReference type="NCBI Taxonomy" id="45249"/>
    <lineage>
        <taxon>Eukaryota</taxon>
        <taxon>Viridiplantae</taxon>
        <taxon>Streptophyta</taxon>
        <taxon>Embryophyta</taxon>
        <taxon>Tracheophyta</taxon>
        <taxon>Spermatophyta</taxon>
        <taxon>Magnoliopsida</taxon>
        <taxon>eudicotyledons</taxon>
        <taxon>Gunneridae</taxon>
        <taxon>Pentapetalae</taxon>
        <taxon>rosids</taxon>
        <taxon>malvids</taxon>
        <taxon>Brassicales</taxon>
        <taxon>Brassicaceae</taxon>
        <taxon>Camelineae</taxon>
        <taxon>Arabidopsis</taxon>
    </lineage>
</organism>
<accession>A0A8T2BVA9</accession>
<name>A0A8T2BVA9_ARASU</name>
<gene>
    <name evidence="1" type="ORF">ISN44_As07g011850</name>
</gene>
<dbReference type="AlphaFoldDB" id="A0A8T2BVA9"/>
<feature type="non-terminal residue" evidence="1">
    <location>
        <position position="1"/>
    </location>
</feature>
<evidence type="ECO:0000313" key="2">
    <source>
        <dbReference type="Proteomes" id="UP000694251"/>
    </source>
</evidence>
<protein>
    <submittedName>
        <fullName evidence="1">Uncharacterized protein</fullName>
    </submittedName>
</protein>